<dbReference type="Gene3D" id="1.10.287.130">
    <property type="match status" value="1"/>
</dbReference>
<evidence type="ECO:0000256" key="4">
    <source>
        <dbReference type="SAM" id="Coils"/>
    </source>
</evidence>
<dbReference type="SUPFAM" id="SSF55073">
    <property type="entry name" value="Nucleotide cyclase"/>
    <property type="match status" value="1"/>
</dbReference>
<evidence type="ECO:0000313" key="8">
    <source>
        <dbReference type="Proteomes" id="UP001620397"/>
    </source>
</evidence>
<dbReference type="EC" id="2.7.13.3" evidence="2"/>
<dbReference type="SMART" id="SM00388">
    <property type="entry name" value="HisKA"/>
    <property type="match status" value="1"/>
</dbReference>
<dbReference type="PRINTS" id="PR00344">
    <property type="entry name" value="BCTRLSENSOR"/>
</dbReference>
<dbReference type="Pfam" id="PF02518">
    <property type="entry name" value="HATPase_c"/>
    <property type="match status" value="1"/>
</dbReference>
<dbReference type="InterPro" id="IPR036890">
    <property type="entry name" value="HATPase_C_sf"/>
</dbReference>
<sequence length="514" mass="55667">MTDQAKPTEAATKHALALLEKKAARLRHELVELRRKLSHARHSLSESHAIQLQEANQELVLAALHADDIAAMAVADLATLTTAFQRDVVTGTLNRAFMLDRLERALLMARRDGRRLALVFIDLDHFKPINDRLGHAVGDEVLQIVARSLQSVLRESDSVCRYGGDEFLVLLPAIAAPTDAERIAADMLMALSTPVSVGGEILKLSASLGISIYPDDGEDPATLINHADAAMYRRKRAGLGDFQPRLGAWFQEQSASPQDLREVNAQLVLAALKAQGSAADATEAHRQQLKHMAIVAHELRNPLTPLRIAAGLLINRNSTGEIPVERLQVIINDQVTYMTRLIDDLLDASRLSTGRMRIERSDVDLGSVLNQVAASCRPGMALRQQHFSLGVRSEPIHMLGDPVRLAQIFSNLLDNACKYTPEKGEIALELVLLDTCAVITVRDNGIGISAEALPTIFDLFVQDARALPHSSGGLGVGLSVVRDLVRAHGGSVVAHSAGRGRGSDFVVTLPLSGC</sequence>
<dbReference type="Gene3D" id="3.30.70.270">
    <property type="match status" value="1"/>
</dbReference>
<reference evidence="7 8" key="1">
    <citation type="submission" date="2020-10" db="EMBL/GenBank/DDBJ databases">
        <title>Phylogeny of dyella-like bacteria.</title>
        <authorList>
            <person name="Fu J."/>
        </authorList>
    </citation>
    <scope>NUCLEOTIDE SEQUENCE [LARGE SCALE GENOMIC DNA]</scope>
    <source>
        <strain evidence="7 8">DKC-1</strain>
    </source>
</reference>
<keyword evidence="3" id="KW-0597">Phosphoprotein</keyword>
<evidence type="ECO:0000256" key="2">
    <source>
        <dbReference type="ARBA" id="ARBA00012438"/>
    </source>
</evidence>
<dbReference type="Proteomes" id="UP001620397">
    <property type="component" value="Unassembled WGS sequence"/>
</dbReference>
<dbReference type="CDD" id="cd01949">
    <property type="entry name" value="GGDEF"/>
    <property type="match status" value="1"/>
</dbReference>
<dbReference type="Gene3D" id="3.30.565.10">
    <property type="entry name" value="Histidine kinase-like ATPase, C-terminal domain"/>
    <property type="match status" value="1"/>
</dbReference>
<dbReference type="InterPro" id="IPR036097">
    <property type="entry name" value="HisK_dim/P_sf"/>
</dbReference>
<keyword evidence="8" id="KW-1185">Reference proteome</keyword>
<dbReference type="RefSeq" id="WP_404539120.1">
    <property type="nucleotide sequence ID" value="NZ_JADIKL010000004.1"/>
</dbReference>
<evidence type="ECO:0000256" key="1">
    <source>
        <dbReference type="ARBA" id="ARBA00000085"/>
    </source>
</evidence>
<dbReference type="SUPFAM" id="SSF55874">
    <property type="entry name" value="ATPase domain of HSP90 chaperone/DNA topoisomerase II/histidine kinase"/>
    <property type="match status" value="1"/>
</dbReference>
<protein>
    <recommendedName>
        <fullName evidence="2">histidine kinase</fullName>
        <ecNumber evidence="2">2.7.13.3</ecNumber>
    </recommendedName>
</protein>
<dbReference type="SMART" id="SM00387">
    <property type="entry name" value="HATPase_c"/>
    <property type="match status" value="1"/>
</dbReference>
<dbReference type="InterPro" id="IPR043128">
    <property type="entry name" value="Rev_trsase/Diguanyl_cyclase"/>
</dbReference>
<dbReference type="Pfam" id="PF00990">
    <property type="entry name" value="GGDEF"/>
    <property type="match status" value="1"/>
</dbReference>
<dbReference type="InterPro" id="IPR052163">
    <property type="entry name" value="DGC-Regulatory_Protein"/>
</dbReference>
<dbReference type="InterPro" id="IPR003661">
    <property type="entry name" value="HisK_dim/P_dom"/>
</dbReference>
<evidence type="ECO:0000256" key="3">
    <source>
        <dbReference type="ARBA" id="ARBA00022553"/>
    </source>
</evidence>
<evidence type="ECO:0000259" key="5">
    <source>
        <dbReference type="PROSITE" id="PS50109"/>
    </source>
</evidence>
<feature type="domain" description="GGDEF" evidence="6">
    <location>
        <begin position="114"/>
        <end position="247"/>
    </location>
</feature>
<dbReference type="SMART" id="SM00267">
    <property type="entry name" value="GGDEF"/>
    <property type="match status" value="1"/>
</dbReference>
<organism evidence="7 8">
    <name type="scientific">Dyella agri</name>
    <dbReference type="NCBI Taxonomy" id="1926869"/>
    <lineage>
        <taxon>Bacteria</taxon>
        <taxon>Pseudomonadati</taxon>
        <taxon>Pseudomonadota</taxon>
        <taxon>Gammaproteobacteria</taxon>
        <taxon>Lysobacterales</taxon>
        <taxon>Rhodanobacteraceae</taxon>
        <taxon>Dyella</taxon>
    </lineage>
</organism>
<comment type="caution">
    <text evidence="7">The sequence shown here is derived from an EMBL/GenBank/DDBJ whole genome shotgun (WGS) entry which is preliminary data.</text>
</comment>
<dbReference type="InterPro" id="IPR000160">
    <property type="entry name" value="GGDEF_dom"/>
</dbReference>
<feature type="domain" description="Histidine kinase" evidence="5">
    <location>
        <begin position="294"/>
        <end position="513"/>
    </location>
</feature>
<evidence type="ECO:0000313" key="7">
    <source>
        <dbReference type="EMBL" id="MFK2931200.1"/>
    </source>
</evidence>
<dbReference type="CDD" id="cd00082">
    <property type="entry name" value="HisKA"/>
    <property type="match status" value="1"/>
</dbReference>
<dbReference type="PANTHER" id="PTHR46663:SF2">
    <property type="entry name" value="GGDEF DOMAIN-CONTAINING PROTEIN"/>
    <property type="match status" value="1"/>
</dbReference>
<evidence type="ECO:0000259" key="6">
    <source>
        <dbReference type="PROSITE" id="PS50887"/>
    </source>
</evidence>
<gene>
    <name evidence="7" type="ORF">ISP14_10390</name>
</gene>
<proteinExistence type="predicted"/>
<keyword evidence="4" id="KW-0175">Coiled coil</keyword>
<feature type="coiled-coil region" evidence="4">
    <location>
        <begin position="16"/>
        <end position="43"/>
    </location>
</feature>
<dbReference type="InterPro" id="IPR029787">
    <property type="entry name" value="Nucleotide_cyclase"/>
</dbReference>
<dbReference type="CDD" id="cd00075">
    <property type="entry name" value="HATPase"/>
    <property type="match status" value="1"/>
</dbReference>
<dbReference type="InterPro" id="IPR003594">
    <property type="entry name" value="HATPase_dom"/>
</dbReference>
<dbReference type="PANTHER" id="PTHR46663">
    <property type="entry name" value="DIGUANYLATE CYCLASE DGCT-RELATED"/>
    <property type="match status" value="1"/>
</dbReference>
<dbReference type="SUPFAM" id="SSF47384">
    <property type="entry name" value="Homodimeric domain of signal transducing histidine kinase"/>
    <property type="match status" value="1"/>
</dbReference>
<dbReference type="InterPro" id="IPR004358">
    <property type="entry name" value="Sig_transdc_His_kin-like_C"/>
</dbReference>
<dbReference type="PROSITE" id="PS50887">
    <property type="entry name" value="GGDEF"/>
    <property type="match status" value="1"/>
</dbReference>
<comment type="catalytic activity">
    <reaction evidence="1">
        <text>ATP + protein L-histidine = ADP + protein N-phospho-L-histidine.</text>
        <dbReference type="EC" id="2.7.13.3"/>
    </reaction>
</comment>
<dbReference type="PROSITE" id="PS50109">
    <property type="entry name" value="HIS_KIN"/>
    <property type="match status" value="1"/>
</dbReference>
<dbReference type="EMBL" id="JADIKL010000004">
    <property type="protein sequence ID" value="MFK2931200.1"/>
    <property type="molecule type" value="Genomic_DNA"/>
</dbReference>
<name>A0ABW8KGZ1_9GAMM</name>
<dbReference type="Pfam" id="PF00512">
    <property type="entry name" value="HisKA"/>
    <property type="match status" value="1"/>
</dbReference>
<accession>A0ABW8KGZ1</accession>
<dbReference type="NCBIfam" id="TIGR00254">
    <property type="entry name" value="GGDEF"/>
    <property type="match status" value="1"/>
</dbReference>
<dbReference type="InterPro" id="IPR005467">
    <property type="entry name" value="His_kinase_dom"/>
</dbReference>